<feature type="region of interest" description="Disordered" evidence="4">
    <location>
        <begin position="78"/>
        <end position="143"/>
    </location>
</feature>
<dbReference type="OrthoDB" id="10261302at2759"/>
<feature type="compositionally biased region" description="Basic and acidic residues" evidence="4">
    <location>
        <begin position="78"/>
        <end position="90"/>
    </location>
</feature>
<keyword evidence="6" id="KW-1185">Reference proteome</keyword>
<keyword evidence="1" id="KW-0677">Repeat</keyword>
<evidence type="ECO:0000256" key="3">
    <source>
        <dbReference type="SAM" id="Coils"/>
    </source>
</evidence>
<dbReference type="InterPro" id="IPR052420">
    <property type="entry name" value="Espin/Espin-like"/>
</dbReference>
<evidence type="ECO:0008006" key="7">
    <source>
        <dbReference type="Google" id="ProtNLM"/>
    </source>
</evidence>
<evidence type="ECO:0000256" key="4">
    <source>
        <dbReference type="SAM" id="MobiDB-lite"/>
    </source>
</evidence>
<comment type="caution">
    <text evidence="5">The sequence shown here is derived from an EMBL/GenBank/DDBJ whole genome shotgun (WGS) entry which is preliminary data.</text>
</comment>
<evidence type="ECO:0000256" key="1">
    <source>
        <dbReference type="ARBA" id="ARBA00022737"/>
    </source>
</evidence>
<reference evidence="5" key="1">
    <citation type="submission" date="2019-08" db="EMBL/GenBank/DDBJ databases">
        <title>The genome of the North American firefly Photinus pyralis.</title>
        <authorList>
            <consortium name="Photinus pyralis genome working group"/>
            <person name="Fallon T.R."/>
            <person name="Sander Lower S.E."/>
            <person name="Weng J.-K."/>
        </authorList>
    </citation>
    <scope>NUCLEOTIDE SEQUENCE</scope>
    <source>
        <strain evidence="5">TRF0915ILg1</strain>
        <tissue evidence="5">Whole body</tissue>
    </source>
</reference>
<dbReference type="PANTHER" id="PTHR24153:SF8">
    <property type="entry name" value="FORKED, ISOFORM F"/>
    <property type="match status" value="1"/>
</dbReference>
<evidence type="ECO:0000256" key="2">
    <source>
        <dbReference type="ARBA" id="ARBA00023043"/>
    </source>
</evidence>
<proteinExistence type="predicted"/>
<dbReference type="Proteomes" id="UP000801492">
    <property type="component" value="Unassembled WGS sequence"/>
</dbReference>
<gene>
    <name evidence="5" type="ORF">ILUMI_09958</name>
</gene>
<dbReference type="GO" id="GO:0051015">
    <property type="term" value="F:actin filament binding"/>
    <property type="evidence" value="ECO:0007669"/>
    <property type="project" value="TreeGrafter"/>
</dbReference>
<dbReference type="GO" id="GO:0051017">
    <property type="term" value="P:actin filament bundle assembly"/>
    <property type="evidence" value="ECO:0007669"/>
    <property type="project" value="TreeGrafter"/>
</dbReference>
<evidence type="ECO:0000313" key="5">
    <source>
        <dbReference type="EMBL" id="KAF2896214.1"/>
    </source>
</evidence>
<dbReference type="GO" id="GO:0005737">
    <property type="term" value="C:cytoplasm"/>
    <property type="evidence" value="ECO:0007669"/>
    <property type="project" value="TreeGrafter"/>
</dbReference>
<keyword evidence="3" id="KW-0175">Coiled coil</keyword>
<protein>
    <recommendedName>
        <fullName evidence="7">Espin</fullName>
    </recommendedName>
</protein>
<organism evidence="5 6">
    <name type="scientific">Ignelater luminosus</name>
    <name type="common">Cucubano</name>
    <name type="synonym">Pyrophorus luminosus</name>
    <dbReference type="NCBI Taxonomy" id="2038154"/>
    <lineage>
        <taxon>Eukaryota</taxon>
        <taxon>Metazoa</taxon>
        <taxon>Ecdysozoa</taxon>
        <taxon>Arthropoda</taxon>
        <taxon>Hexapoda</taxon>
        <taxon>Insecta</taxon>
        <taxon>Pterygota</taxon>
        <taxon>Neoptera</taxon>
        <taxon>Endopterygota</taxon>
        <taxon>Coleoptera</taxon>
        <taxon>Polyphaga</taxon>
        <taxon>Elateriformia</taxon>
        <taxon>Elateroidea</taxon>
        <taxon>Elateridae</taxon>
        <taxon>Agrypninae</taxon>
        <taxon>Pyrophorini</taxon>
        <taxon>Ignelater</taxon>
    </lineage>
</organism>
<name>A0A8K0CZ05_IGNLU</name>
<sequence>IPDKDNTGNVIPAWKRQMLAKKAAEKARKELEEQLQREAEEKRLQAIPQWKRQLIAKKEEAEYKMKSTIYTPKVIDDTKSQKVHDAHECLRQYQQQQEDKSKSTEDVNNNSKELPKTDNVPDIISSSSKSENHSDEEPTIIPWRAHLRKTNSKLNLLD</sequence>
<keyword evidence="2" id="KW-0040">ANK repeat</keyword>
<feature type="non-terminal residue" evidence="5">
    <location>
        <position position="1"/>
    </location>
</feature>
<feature type="coiled-coil region" evidence="3">
    <location>
        <begin position="17"/>
        <end position="44"/>
    </location>
</feature>
<dbReference type="EMBL" id="VTPC01005284">
    <property type="protein sequence ID" value="KAF2896214.1"/>
    <property type="molecule type" value="Genomic_DNA"/>
</dbReference>
<accession>A0A8K0CZ05</accession>
<evidence type="ECO:0000313" key="6">
    <source>
        <dbReference type="Proteomes" id="UP000801492"/>
    </source>
</evidence>
<dbReference type="PANTHER" id="PTHR24153">
    <property type="entry name" value="ESPIN"/>
    <property type="match status" value="1"/>
</dbReference>
<dbReference type="AlphaFoldDB" id="A0A8K0CZ05"/>